<dbReference type="SUPFAM" id="SSF54427">
    <property type="entry name" value="NTF2-like"/>
    <property type="match status" value="1"/>
</dbReference>
<dbReference type="PANTHER" id="PTHR38436:SF1">
    <property type="entry name" value="ESTER CYCLASE"/>
    <property type="match status" value="1"/>
</dbReference>
<accession>A0A2M9BL00</accession>
<reference evidence="1 2" key="1">
    <citation type="submission" date="2017-11" db="EMBL/GenBank/DDBJ databases">
        <title>Genomic Encyclopedia of Archaeal and Bacterial Type Strains, Phase II (KMG-II): From Individual Species to Whole Genera.</title>
        <authorList>
            <person name="Goeker M."/>
        </authorList>
    </citation>
    <scope>NUCLEOTIDE SEQUENCE [LARGE SCALE GENOMIC DNA]</scope>
    <source>
        <strain evidence="1 2">DSM 11115</strain>
    </source>
</reference>
<keyword evidence="2" id="KW-1185">Reference proteome</keyword>
<gene>
    <name evidence="1" type="ORF">CLV45_0034</name>
</gene>
<dbReference type="InterPro" id="IPR009959">
    <property type="entry name" value="Cyclase_SnoaL-like"/>
</dbReference>
<dbReference type="Pfam" id="PF07366">
    <property type="entry name" value="SnoaL"/>
    <property type="match status" value="1"/>
</dbReference>
<organism evidence="1 2">
    <name type="scientific">Hymenobacter chitinivorans DSM 11115</name>
    <dbReference type="NCBI Taxonomy" id="1121954"/>
    <lineage>
        <taxon>Bacteria</taxon>
        <taxon>Pseudomonadati</taxon>
        <taxon>Bacteroidota</taxon>
        <taxon>Cytophagia</taxon>
        <taxon>Cytophagales</taxon>
        <taxon>Hymenobacteraceae</taxon>
        <taxon>Hymenobacter</taxon>
    </lineage>
</organism>
<evidence type="ECO:0000313" key="2">
    <source>
        <dbReference type="Proteomes" id="UP000228535"/>
    </source>
</evidence>
<dbReference type="Gene3D" id="3.10.450.50">
    <property type="match status" value="1"/>
</dbReference>
<comment type="caution">
    <text evidence="1">The sequence shown here is derived from an EMBL/GenBank/DDBJ whole genome shotgun (WGS) entry which is preliminary data.</text>
</comment>
<dbReference type="AlphaFoldDB" id="A0A2M9BL00"/>
<evidence type="ECO:0000313" key="1">
    <source>
        <dbReference type="EMBL" id="PJJ58624.1"/>
    </source>
</evidence>
<dbReference type="GO" id="GO:0030638">
    <property type="term" value="P:polyketide metabolic process"/>
    <property type="evidence" value="ECO:0007669"/>
    <property type="project" value="InterPro"/>
</dbReference>
<dbReference type="EMBL" id="PGFA01000001">
    <property type="protein sequence ID" value="PJJ58624.1"/>
    <property type="molecule type" value="Genomic_DNA"/>
</dbReference>
<dbReference type="InterPro" id="IPR032710">
    <property type="entry name" value="NTF2-like_dom_sf"/>
</dbReference>
<dbReference type="OrthoDB" id="4774596at2"/>
<name>A0A2M9BL00_9BACT</name>
<protein>
    <submittedName>
        <fullName evidence="1">SnoaL-like polyketide cyclase</fullName>
    </submittedName>
</protein>
<dbReference type="PANTHER" id="PTHR38436">
    <property type="entry name" value="POLYKETIDE CYCLASE SNOAL-LIKE DOMAIN"/>
    <property type="match status" value="1"/>
</dbReference>
<dbReference type="RefSeq" id="WP_100334384.1">
    <property type="nucleotide sequence ID" value="NZ_PGFA01000001.1"/>
</dbReference>
<sequence length="139" mass="14979">MPTQAEENKAIIRRYNQEGIAQGNAATLRELLSPGFINHSAPAGADNGPAGMLYTFLQVLRPAFADLQVEVYDQVAEADKVTTRKALKGTHTGELLGIAPTGQAVVINVIDIYRLHEGKLVEHWGVNTLPAVLAQLATH</sequence>
<dbReference type="Proteomes" id="UP000228535">
    <property type="component" value="Unassembled WGS sequence"/>
</dbReference>
<proteinExistence type="predicted"/>